<name>A0ABV5ZS67_9PSEU</name>
<feature type="transmembrane region" description="Helical" evidence="7">
    <location>
        <begin position="228"/>
        <end position="246"/>
    </location>
</feature>
<reference evidence="9 10" key="1">
    <citation type="submission" date="2024-09" db="EMBL/GenBank/DDBJ databases">
        <authorList>
            <person name="Sun Q."/>
            <person name="Mori K."/>
        </authorList>
    </citation>
    <scope>NUCLEOTIDE SEQUENCE [LARGE SCALE GENOMIC DNA]</scope>
    <source>
        <strain evidence="9 10">TBRC 7907</strain>
    </source>
</reference>
<feature type="transmembrane region" description="Helical" evidence="7">
    <location>
        <begin position="77"/>
        <end position="96"/>
    </location>
</feature>
<organism evidence="9 10">
    <name type="scientific">Allokutzneria oryzae</name>
    <dbReference type="NCBI Taxonomy" id="1378989"/>
    <lineage>
        <taxon>Bacteria</taxon>
        <taxon>Bacillati</taxon>
        <taxon>Actinomycetota</taxon>
        <taxon>Actinomycetes</taxon>
        <taxon>Pseudonocardiales</taxon>
        <taxon>Pseudonocardiaceae</taxon>
        <taxon>Allokutzneria</taxon>
    </lineage>
</organism>
<feature type="transmembrane region" description="Helical" evidence="7">
    <location>
        <begin position="267"/>
        <end position="289"/>
    </location>
</feature>
<dbReference type="InterPro" id="IPR020846">
    <property type="entry name" value="MFS_dom"/>
</dbReference>
<keyword evidence="3" id="KW-1003">Cell membrane</keyword>
<dbReference type="PROSITE" id="PS50850">
    <property type="entry name" value="MFS"/>
    <property type="match status" value="1"/>
</dbReference>
<comment type="subcellular location">
    <subcellularLocation>
        <location evidence="1">Cell membrane</location>
        <topology evidence="1">Multi-pass membrane protein</topology>
    </subcellularLocation>
</comment>
<evidence type="ECO:0000259" key="8">
    <source>
        <dbReference type="PROSITE" id="PS50850"/>
    </source>
</evidence>
<comment type="caution">
    <text evidence="9">The sequence shown here is derived from an EMBL/GenBank/DDBJ whole genome shotgun (WGS) entry which is preliminary data.</text>
</comment>
<feature type="transmembrane region" description="Helical" evidence="7">
    <location>
        <begin position="353"/>
        <end position="372"/>
    </location>
</feature>
<feature type="transmembrane region" description="Helical" evidence="7">
    <location>
        <begin position="197"/>
        <end position="216"/>
    </location>
</feature>
<evidence type="ECO:0000256" key="6">
    <source>
        <dbReference type="ARBA" id="ARBA00023136"/>
    </source>
</evidence>
<feature type="transmembrane region" description="Helical" evidence="7">
    <location>
        <begin position="12"/>
        <end position="33"/>
    </location>
</feature>
<keyword evidence="10" id="KW-1185">Reference proteome</keyword>
<dbReference type="InterPro" id="IPR011701">
    <property type="entry name" value="MFS"/>
</dbReference>
<feature type="transmembrane region" description="Helical" evidence="7">
    <location>
        <begin position="328"/>
        <end position="347"/>
    </location>
</feature>
<dbReference type="Proteomes" id="UP001589693">
    <property type="component" value="Unassembled WGS sequence"/>
</dbReference>
<feature type="transmembrane region" description="Helical" evidence="7">
    <location>
        <begin position="164"/>
        <end position="185"/>
    </location>
</feature>
<protein>
    <submittedName>
        <fullName evidence="9">MFS transporter</fullName>
    </submittedName>
</protein>
<evidence type="ECO:0000313" key="9">
    <source>
        <dbReference type="EMBL" id="MFB9903730.1"/>
    </source>
</evidence>
<feature type="transmembrane region" description="Helical" evidence="7">
    <location>
        <begin position="135"/>
        <end position="158"/>
    </location>
</feature>
<accession>A0ABV5ZS67</accession>
<evidence type="ECO:0000256" key="1">
    <source>
        <dbReference type="ARBA" id="ARBA00004651"/>
    </source>
</evidence>
<evidence type="ECO:0000256" key="5">
    <source>
        <dbReference type="ARBA" id="ARBA00022989"/>
    </source>
</evidence>
<evidence type="ECO:0000256" key="3">
    <source>
        <dbReference type="ARBA" id="ARBA00022475"/>
    </source>
</evidence>
<feature type="transmembrane region" description="Helical" evidence="7">
    <location>
        <begin position="301"/>
        <end position="321"/>
    </location>
</feature>
<dbReference type="Gene3D" id="1.20.1250.20">
    <property type="entry name" value="MFS general substrate transporter like domains"/>
    <property type="match status" value="1"/>
</dbReference>
<dbReference type="PRINTS" id="PR01036">
    <property type="entry name" value="TCRTETB"/>
</dbReference>
<feature type="domain" description="Major facilitator superfamily (MFS) profile" evidence="8">
    <location>
        <begin position="11"/>
        <end position="495"/>
    </location>
</feature>
<proteinExistence type="predicted"/>
<keyword evidence="5 7" id="KW-1133">Transmembrane helix</keyword>
<dbReference type="SUPFAM" id="SSF103473">
    <property type="entry name" value="MFS general substrate transporter"/>
    <property type="match status" value="1"/>
</dbReference>
<dbReference type="PANTHER" id="PTHR42718">
    <property type="entry name" value="MAJOR FACILITATOR SUPERFAMILY MULTIDRUG TRANSPORTER MFSC"/>
    <property type="match status" value="1"/>
</dbReference>
<sequence length="506" mass="51859">MVTIGAGRWGILAALALSQLLVVVDSTVFGLAIPTITQELRPTLTQLLWMNDVYPLVLAGLLITAGAVGDRFGRKKILLIGFVVFGLTSTCAAYAPTAGLLIAARVGTAIGGAMIMPAVMSITRIVFPERRERTLALAVIGSVLTIGASGGPLLGGFLLEHFSWGSVFLINVPVIAVASLVVTRFVPESRNPNAPRVDLVGSVLSMLGIGCLVFGIKKATESGMVGLTWLLLLGGAALITALVLWLRRTPNPLLDLTLFGNRGFSTGVGSAGVAMLAMSGVMFVLEQFFQSVLHYSPMRAGLALLPLLVSIVAASFLGMVLLRWGHRLAFGIGLGLTAVSLLAMWPALELGGYLPVAAAVVGLGMGIGVTMISANDAVMSVAPAEQAGSAAATEETTYELGIGIGIAVMGGMAFSVYGSSLASIPGIPEPTMNAARESASAAVAEAAHLPRELAARLLADSGTAFVDGIQSTALVGGAVLAVVTLVVCAVMPRHVAAAEDVATGNH</sequence>
<evidence type="ECO:0000313" key="10">
    <source>
        <dbReference type="Proteomes" id="UP001589693"/>
    </source>
</evidence>
<evidence type="ECO:0000256" key="4">
    <source>
        <dbReference type="ARBA" id="ARBA00022692"/>
    </source>
</evidence>
<feature type="transmembrane region" description="Helical" evidence="7">
    <location>
        <begin position="53"/>
        <end position="70"/>
    </location>
</feature>
<dbReference type="Gene3D" id="1.20.1720.10">
    <property type="entry name" value="Multidrug resistance protein D"/>
    <property type="match status" value="1"/>
</dbReference>
<dbReference type="RefSeq" id="WP_377850886.1">
    <property type="nucleotide sequence ID" value="NZ_JBHLZU010000006.1"/>
</dbReference>
<evidence type="ECO:0000256" key="2">
    <source>
        <dbReference type="ARBA" id="ARBA00022448"/>
    </source>
</evidence>
<dbReference type="PANTHER" id="PTHR42718:SF47">
    <property type="entry name" value="METHYL VIOLOGEN RESISTANCE PROTEIN SMVA"/>
    <property type="match status" value="1"/>
</dbReference>
<keyword evidence="6 7" id="KW-0472">Membrane</keyword>
<dbReference type="Pfam" id="PF07690">
    <property type="entry name" value="MFS_1"/>
    <property type="match status" value="1"/>
</dbReference>
<dbReference type="InterPro" id="IPR036259">
    <property type="entry name" value="MFS_trans_sf"/>
</dbReference>
<keyword evidence="2" id="KW-0813">Transport</keyword>
<keyword evidence="4 7" id="KW-0812">Transmembrane</keyword>
<feature type="transmembrane region" description="Helical" evidence="7">
    <location>
        <begin position="102"/>
        <end position="123"/>
    </location>
</feature>
<gene>
    <name evidence="9" type="ORF">ACFFQA_07255</name>
</gene>
<dbReference type="EMBL" id="JBHLZU010000006">
    <property type="protein sequence ID" value="MFB9903730.1"/>
    <property type="molecule type" value="Genomic_DNA"/>
</dbReference>
<evidence type="ECO:0000256" key="7">
    <source>
        <dbReference type="SAM" id="Phobius"/>
    </source>
</evidence>
<dbReference type="CDD" id="cd17321">
    <property type="entry name" value="MFS_MMR_MDR_like"/>
    <property type="match status" value="1"/>
</dbReference>